<keyword evidence="3" id="KW-0547">Nucleotide-binding</keyword>
<dbReference type="Pfam" id="PF04851">
    <property type="entry name" value="ResIII"/>
    <property type="match status" value="1"/>
</dbReference>
<dbReference type="PROSITE" id="PS51194">
    <property type="entry name" value="HELICASE_CTER"/>
    <property type="match status" value="1"/>
</dbReference>
<evidence type="ECO:0000313" key="3">
    <source>
        <dbReference type="EMBL" id="UYQ92844.1"/>
    </source>
</evidence>
<sequence length="879" mass="100929">MPTKGIPAYLERSRSGNGAHVWVFFEQPYPAKKSRKILLSLLTDARIISTYDKNSSFDRLFPNQDTLSGKGLGNLIALPFHKPAMDNGNSCFLAPETMEAYPDQWHFLTTIQKAQVSILDDLYDQLKSTAFSTNNTSNQGLSIILNNVITIARQNLPISLVNFLREELNFANTEFFIRQKTGKSTYGSKRFFRFIEESNDHIIIPRGFAGRLLRFCMENNINYKLDDQRHKKPNQPFEFKATLRDYQQQGVSATVKKDIGVVVAPPGSGKTLIGLKIIADKQQPALIVVHRKQLMEQWAERIETFLGIPTHKIGKIGQGKYKPGKLITLATIQSLVKAIANTSNSDLTSSFGTILIDECHHIPAETYRSTIQQFNSYYQYGLTATPFRKYNDGKLIFIHLGDVITEISNQQVTKSPQPTIVIRDTSLDVPYNQKTDRFETLSKILVHDSSRNSLILKDILKELGSGKRVVVLTERKEHIDSLYQCLKQSYEAITLSGDDSASSRNAKWKQLKSGNYQVLITTGQFFGEGTDLDNASCLFLVYPFSFEGKLIQYIGRVQRSEIAPVIYDYRDVKIDYLNKLFLKRNTYYRKLIRQRSLFDDPIEEIAPVATNDTLTIEKEIKVSLESLEFKYGAIGFSYTYKEPNEKLEFEIPHEDIRPEFDVLKPYFIKVLKIKNITVSIYAELEKGALVSQSADSADVKMINKEIIEGVRFRFVTKTILGKFPLPERNVLDITQLQTGQSLYETGEDLIADILKQPHFKHHQQLRYLAEKHAGHILKIRFVLQPFSFVFLLEGEEMYHVILETLDTEEASYLWHFEKQRSLLPVFLKELDRQLDIIRKQGRHAFITAAPENFSRIVHDYSNQQKGFITWKYMLEEQMS</sequence>
<evidence type="ECO:0000259" key="2">
    <source>
        <dbReference type="PROSITE" id="PS51194"/>
    </source>
</evidence>
<dbReference type="InterPro" id="IPR050742">
    <property type="entry name" value="Helicase_Restrict-Modif_Enz"/>
</dbReference>
<dbReference type="InterPro" id="IPR006935">
    <property type="entry name" value="Helicase/UvrB_N"/>
</dbReference>
<dbReference type="Gene3D" id="3.40.50.300">
    <property type="entry name" value="P-loop containing nucleotide triphosphate hydrolases"/>
    <property type="match status" value="2"/>
</dbReference>
<evidence type="ECO:0000259" key="1">
    <source>
        <dbReference type="PROSITE" id="PS51192"/>
    </source>
</evidence>
<keyword evidence="4" id="KW-1185">Reference proteome</keyword>
<proteinExistence type="predicted"/>
<dbReference type="InterPro" id="IPR001650">
    <property type="entry name" value="Helicase_C-like"/>
</dbReference>
<keyword evidence="3" id="KW-0347">Helicase</keyword>
<keyword evidence="3" id="KW-0378">Hydrolase</keyword>
<dbReference type="Proteomes" id="UP001162741">
    <property type="component" value="Chromosome"/>
</dbReference>
<feature type="domain" description="Helicase ATP-binding" evidence="1">
    <location>
        <begin position="251"/>
        <end position="404"/>
    </location>
</feature>
<dbReference type="CDD" id="cd18785">
    <property type="entry name" value="SF2_C"/>
    <property type="match status" value="1"/>
</dbReference>
<dbReference type="PANTHER" id="PTHR47396">
    <property type="entry name" value="TYPE I RESTRICTION ENZYME ECOKI R PROTEIN"/>
    <property type="match status" value="1"/>
</dbReference>
<dbReference type="Pfam" id="PF22548">
    <property type="entry name" value="AEP-TOTE"/>
    <property type="match status" value="1"/>
</dbReference>
<feature type="domain" description="Helicase C-terminal" evidence="2">
    <location>
        <begin position="455"/>
        <end position="606"/>
    </location>
</feature>
<keyword evidence="3" id="KW-0067">ATP-binding</keyword>
<dbReference type="PANTHER" id="PTHR47396:SF1">
    <property type="entry name" value="ATP-DEPENDENT HELICASE IRC3-RELATED"/>
    <property type="match status" value="1"/>
</dbReference>
<dbReference type="Pfam" id="PF00271">
    <property type="entry name" value="Helicase_C"/>
    <property type="match status" value="1"/>
</dbReference>
<name>A0ABY6J3T5_9BACT</name>
<protein>
    <submittedName>
        <fullName evidence="3">DEAD/DEAH box helicase</fullName>
    </submittedName>
</protein>
<organism evidence="3 4">
    <name type="scientific">Chitinophaga horti</name>
    <dbReference type="NCBI Taxonomy" id="2920382"/>
    <lineage>
        <taxon>Bacteria</taxon>
        <taxon>Pseudomonadati</taxon>
        <taxon>Bacteroidota</taxon>
        <taxon>Chitinophagia</taxon>
        <taxon>Chitinophagales</taxon>
        <taxon>Chitinophagaceae</taxon>
        <taxon>Chitinophaga</taxon>
    </lineage>
</organism>
<dbReference type="InterPro" id="IPR014001">
    <property type="entry name" value="Helicase_ATP-bd"/>
</dbReference>
<dbReference type="InterPro" id="IPR027417">
    <property type="entry name" value="P-loop_NTPase"/>
</dbReference>
<reference evidence="3" key="1">
    <citation type="submission" date="2022-10" db="EMBL/GenBank/DDBJ databases">
        <title>Chitinophaga sp. nov., isolated from soil.</title>
        <authorList>
            <person name="Jeon C.O."/>
        </authorList>
    </citation>
    <scope>NUCLEOTIDE SEQUENCE</scope>
    <source>
        <strain evidence="3">R8</strain>
    </source>
</reference>
<dbReference type="CDD" id="cd17926">
    <property type="entry name" value="DEXHc_RE"/>
    <property type="match status" value="1"/>
</dbReference>
<dbReference type="GO" id="GO:0004386">
    <property type="term" value="F:helicase activity"/>
    <property type="evidence" value="ECO:0007669"/>
    <property type="project" value="UniProtKB-KW"/>
</dbReference>
<dbReference type="EMBL" id="CP107006">
    <property type="protein sequence ID" value="UYQ92844.1"/>
    <property type="molecule type" value="Genomic_DNA"/>
</dbReference>
<dbReference type="SMART" id="SM00487">
    <property type="entry name" value="DEXDc"/>
    <property type="match status" value="1"/>
</dbReference>
<accession>A0ABY6J3T5</accession>
<dbReference type="PROSITE" id="PS51192">
    <property type="entry name" value="HELICASE_ATP_BIND_1"/>
    <property type="match status" value="1"/>
</dbReference>
<dbReference type="InterPro" id="IPR054347">
    <property type="entry name" value="TOTE_primase"/>
</dbReference>
<gene>
    <name evidence="3" type="ORF">MKQ68_22445</name>
</gene>
<evidence type="ECO:0000313" key="4">
    <source>
        <dbReference type="Proteomes" id="UP001162741"/>
    </source>
</evidence>
<dbReference type="SUPFAM" id="SSF52540">
    <property type="entry name" value="P-loop containing nucleoside triphosphate hydrolases"/>
    <property type="match status" value="2"/>
</dbReference>